<accession>A0A5C7T575</accession>
<organism evidence="7 8">
    <name type="scientific">Thauera aminoaromatica</name>
    <dbReference type="NCBI Taxonomy" id="164330"/>
    <lineage>
        <taxon>Bacteria</taxon>
        <taxon>Pseudomonadati</taxon>
        <taxon>Pseudomonadota</taxon>
        <taxon>Betaproteobacteria</taxon>
        <taxon>Rhodocyclales</taxon>
        <taxon>Zoogloeaceae</taxon>
        <taxon>Thauera</taxon>
    </lineage>
</organism>
<feature type="transmembrane region" description="Helical" evidence="5">
    <location>
        <begin position="98"/>
        <end position="117"/>
    </location>
</feature>
<dbReference type="InterPro" id="IPR022764">
    <property type="entry name" value="Peptidase_S54_rhomboid_dom"/>
</dbReference>
<evidence type="ECO:0000256" key="3">
    <source>
        <dbReference type="ARBA" id="ARBA00022989"/>
    </source>
</evidence>
<dbReference type="Proteomes" id="UP000321192">
    <property type="component" value="Unassembled WGS sequence"/>
</dbReference>
<dbReference type="GO" id="GO:0016020">
    <property type="term" value="C:membrane"/>
    <property type="evidence" value="ECO:0007669"/>
    <property type="project" value="UniProtKB-SubCell"/>
</dbReference>
<dbReference type="InterPro" id="IPR023826">
    <property type="entry name" value="Rhom-like_SP_proteobac"/>
</dbReference>
<dbReference type="EC" id="3.4.21.-" evidence="7"/>
<comment type="subcellular location">
    <subcellularLocation>
        <location evidence="1">Membrane</location>
        <topology evidence="1">Multi-pass membrane protein</topology>
    </subcellularLocation>
</comment>
<dbReference type="NCBIfam" id="TIGR03902">
    <property type="entry name" value="rhom_GG_sort"/>
    <property type="match status" value="1"/>
</dbReference>
<evidence type="ECO:0000256" key="5">
    <source>
        <dbReference type="SAM" id="Phobius"/>
    </source>
</evidence>
<dbReference type="Gene3D" id="1.20.1540.10">
    <property type="entry name" value="Rhomboid-like"/>
    <property type="match status" value="1"/>
</dbReference>
<protein>
    <submittedName>
        <fullName evidence="7">Rhombosortase</fullName>
        <ecNumber evidence="7">3.4.21.-</ecNumber>
    </submittedName>
</protein>
<evidence type="ECO:0000256" key="1">
    <source>
        <dbReference type="ARBA" id="ARBA00004141"/>
    </source>
</evidence>
<dbReference type="Pfam" id="PF01694">
    <property type="entry name" value="Rhomboid"/>
    <property type="match status" value="1"/>
</dbReference>
<comment type="caution">
    <text evidence="7">The sequence shown here is derived from an EMBL/GenBank/DDBJ whole genome shotgun (WGS) entry which is preliminary data.</text>
</comment>
<dbReference type="SUPFAM" id="SSF144091">
    <property type="entry name" value="Rhomboid-like"/>
    <property type="match status" value="1"/>
</dbReference>
<name>A0A5C7T575_THASP</name>
<dbReference type="EMBL" id="SSFD01000048">
    <property type="protein sequence ID" value="TXH90426.1"/>
    <property type="molecule type" value="Genomic_DNA"/>
</dbReference>
<keyword evidence="7" id="KW-0378">Hydrolase</keyword>
<keyword evidence="3 5" id="KW-1133">Transmembrane helix</keyword>
<proteinExistence type="predicted"/>
<keyword evidence="2 5" id="KW-0812">Transmembrane</keyword>
<keyword evidence="4 5" id="KW-0472">Membrane</keyword>
<evidence type="ECO:0000256" key="4">
    <source>
        <dbReference type="ARBA" id="ARBA00023136"/>
    </source>
</evidence>
<gene>
    <name evidence="7" type="primary">rrtA</name>
    <name evidence="7" type="ORF">E6Q80_03490</name>
</gene>
<feature type="domain" description="Peptidase S54 rhomboid" evidence="6">
    <location>
        <begin position="59"/>
        <end position="194"/>
    </location>
</feature>
<dbReference type="GO" id="GO:0004252">
    <property type="term" value="F:serine-type endopeptidase activity"/>
    <property type="evidence" value="ECO:0007669"/>
    <property type="project" value="InterPro"/>
</dbReference>
<sequence length="202" mass="20994">MQPISPASACSARWQRWPPCASAVSAERLLPGLLAVLLVTANLLPGEAVEWRRGAIGHFELWRLWTGQFCHWSGLHLAGNLAAAAAIGVIAGRPVRRWLAALPLAAPLLSLFLLLAAPGLESYRGLSGLVGVLVAAAVVEGGTPGRLLGLAYLGKLVFDATTGSGSALLPAGIDVTWAAHLGGLLIGAALAVAFRIQDRHPR</sequence>
<evidence type="ECO:0000256" key="2">
    <source>
        <dbReference type="ARBA" id="ARBA00022692"/>
    </source>
</evidence>
<reference evidence="7 8" key="1">
    <citation type="submission" date="2018-09" db="EMBL/GenBank/DDBJ databases">
        <title>Metagenome Assembled Genomes from an Advanced Water Purification Facility.</title>
        <authorList>
            <person name="Stamps B.W."/>
            <person name="Spear J.R."/>
        </authorList>
    </citation>
    <scope>NUCLEOTIDE SEQUENCE [LARGE SCALE GENOMIC DNA]</scope>
    <source>
        <strain evidence="7">Bin_27_1</strain>
    </source>
</reference>
<evidence type="ECO:0000313" key="8">
    <source>
        <dbReference type="Proteomes" id="UP000321192"/>
    </source>
</evidence>
<dbReference type="InterPro" id="IPR035952">
    <property type="entry name" value="Rhomboid-like_sf"/>
</dbReference>
<evidence type="ECO:0000259" key="6">
    <source>
        <dbReference type="Pfam" id="PF01694"/>
    </source>
</evidence>
<evidence type="ECO:0000313" key="7">
    <source>
        <dbReference type="EMBL" id="TXH90426.1"/>
    </source>
</evidence>
<feature type="transmembrane region" description="Helical" evidence="5">
    <location>
        <begin position="72"/>
        <end position="91"/>
    </location>
</feature>
<feature type="transmembrane region" description="Helical" evidence="5">
    <location>
        <begin position="177"/>
        <end position="196"/>
    </location>
</feature>
<dbReference type="AlphaFoldDB" id="A0A5C7T575"/>